<feature type="region of interest" description="Disordered" evidence="3">
    <location>
        <begin position="326"/>
        <end position="360"/>
    </location>
</feature>
<dbReference type="SMART" id="SM00369">
    <property type="entry name" value="LRR_TYP"/>
    <property type="match status" value="1"/>
</dbReference>
<name>A0AA40I5E4_CNENI</name>
<dbReference type="SUPFAM" id="SSF52058">
    <property type="entry name" value="L domain-like"/>
    <property type="match status" value="1"/>
</dbReference>
<comment type="caution">
    <text evidence="4">The sequence shown here is derived from an EMBL/GenBank/DDBJ whole genome shotgun (WGS) entry which is preliminary data.</text>
</comment>
<reference evidence="4" key="1">
    <citation type="submission" date="2023-06" db="EMBL/GenBank/DDBJ databases">
        <title>Reference genome for the Northern bat (Eptesicus nilssonii), a most northern bat species.</title>
        <authorList>
            <person name="Laine V.N."/>
            <person name="Pulliainen A.T."/>
            <person name="Lilley T.M."/>
        </authorList>
    </citation>
    <scope>NUCLEOTIDE SEQUENCE</scope>
    <source>
        <strain evidence="4">BLF_Eptnil</strain>
        <tissue evidence="4">Kidney</tissue>
    </source>
</reference>
<keyword evidence="1" id="KW-0433">Leucine-rich repeat</keyword>
<organism evidence="4 5">
    <name type="scientific">Cnephaeus nilssonii</name>
    <name type="common">Northern bat</name>
    <name type="synonym">Eptesicus nilssonii</name>
    <dbReference type="NCBI Taxonomy" id="3371016"/>
    <lineage>
        <taxon>Eukaryota</taxon>
        <taxon>Metazoa</taxon>
        <taxon>Chordata</taxon>
        <taxon>Craniata</taxon>
        <taxon>Vertebrata</taxon>
        <taxon>Euteleostomi</taxon>
        <taxon>Mammalia</taxon>
        <taxon>Eutheria</taxon>
        <taxon>Laurasiatheria</taxon>
        <taxon>Chiroptera</taxon>
        <taxon>Yangochiroptera</taxon>
        <taxon>Vespertilionidae</taxon>
        <taxon>Cnephaeus</taxon>
    </lineage>
</organism>
<protein>
    <submittedName>
        <fullName evidence="4">Uncharacterized protein</fullName>
    </submittedName>
</protein>
<dbReference type="InterPro" id="IPR003591">
    <property type="entry name" value="Leu-rich_rpt_typical-subtyp"/>
</dbReference>
<dbReference type="EMBL" id="JAULJE010000005">
    <property type="protein sequence ID" value="KAK1343345.1"/>
    <property type="molecule type" value="Genomic_DNA"/>
</dbReference>
<evidence type="ECO:0000256" key="2">
    <source>
        <dbReference type="ARBA" id="ARBA00022737"/>
    </source>
</evidence>
<dbReference type="Pfam" id="PF13855">
    <property type="entry name" value="LRR_8"/>
    <property type="match status" value="1"/>
</dbReference>
<dbReference type="Gene3D" id="3.80.10.10">
    <property type="entry name" value="Ribonuclease Inhibitor"/>
    <property type="match status" value="1"/>
</dbReference>
<proteinExistence type="predicted"/>
<dbReference type="AlphaFoldDB" id="A0AA40I5E4"/>
<dbReference type="InterPro" id="IPR001611">
    <property type="entry name" value="Leu-rich_rpt"/>
</dbReference>
<feature type="region of interest" description="Disordered" evidence="3">
    <location>
        <begin position="1"/>
        <end position="87"/>
    </location>
</feature>
<evidence type="ECO:0000256" key="3">
    <source>
        <dbReference type="SAM" id="MobiDB-lite"/>
    </source>
</evidence>
<keyword evidence="5" id="KW-1185">Reference proteome</keyword>
<evidence type="ECO:0000313" key="4">
    <source>
        <dbReference type="EMBL" id="KAK1343345.1"/>
    </source>
</evidence>
<evidence type="ECO:0000256" key="1">
    <source>
        <dbReference type="ARBA" id="ARBA00022614"/>
    </source>
</evidence>
<feature type="compositionally biased region" description="Basic and acidic residues" evidence="3">
    <location>
        <begin position="62"/>
        <end position="76"/>
    </location>
</feature>
<gene>
    <name evidence="4" type="ORF">QTO34_016124</name>
</gene>
<accession>A0AA40I5E4</accession>
<keyword evidence="2" id="KW-0677">Repeat</keyword>
<feature type="region of interest" description="Disordered" evidence="3">
    <location>
        <begin position="230"/>
        <end position="254"/>
    </location>
</feature>
<dbReference type="Proteomes" id="UP001177744">
    <property type="component" value="Unassembled WGS sequence"/>
</dbReference>
<evidence type="ECO:0000313" key="5">
    <source>
        <dbReference type="Proteomes" id="UP001177744"/>
    </source>
</evidence>
<dbReference type="InterPro" id="IPR032675">
    <property type="entry name" value="LRR_dom_sf"/>
</dbReference>
<sequence>MGWAGSELRASTAASTCSVKRGITAEKEAQQTSSSRALPESTSERGEVSDEESPLGPMSKQVESRNEKAEIQRVREPSGAGGNPTIRGRRYPITPLLLPLPAAQASASPGYLSLGQLWAAGQPPSEACLCLGPALELFYGLRKLQTLHLRSNSLRTIPVRLFWDCRSLEFLDLSTNRLRRGRCSTQELPLVVSALPQWECCSADQLVPDAGLTAGEHSFGGGSLSHLCSSTTEQQQVQRGQDEQEQPTLRKDPWGRRKTLVVADSVAAGSSFPPAAVFLWPPADRSASRIGVPLGVADRAGGRRSDRRVARGKLLLAENWCRQPGAGKSPLLAHPGAGKSSLLARPGTGKSSLLSGAPLL</sequence>